<evidence type="ECO:0000313" key="1">
    <source>
        <dbReference type="EMBL" id="KKP35278.1"/>
    </source>
</evidence>
<accession>A0A0F9YV42</accession>
<organism evidence="1 2">
    <name type="scientific">Candidatus Roizmanbacteria bacterium GW2011_GWA2_32_13</name>
    <dbReference type="NCBI Taxonomy" id="1618475"/>
    <lineage>
        <taxon>Bacteria</taxon>
        <taxon>Candidatus Roizmaniibacteriota</taxon>
    </lineage>
</organism>
<evidence type="ECO:0000313" key="2">
    <source>
        <dbReference type="Proteomes" id="UP000034349"/>
    </source>
</evidence>
<dbReference type="AlphaFoldDB" id="A0A0F9YV42"/>
<reference evidence="1 2" key="1">
    <citation type="journal article" date="2015" name="Nature">
        <title>rRNA introns, odd ribosomes, and small enigmatic genomes across a large radiation of phyla.</title>
        <authorList>
            <person name="Brown C.T."/>
            <person name="Hug L.A."/>
            <person name="Thomas B.C."/>
            <person name="Sharon I."/>
            <person name="Castelle C.J."/>
            <person name="Singh A."/>
            <person name="Wilkins M.J."/>
            <person name="Williams K.H."/>
            <person name="Banfield J.F."/>
        </authorList>
    </citation>
    <scope>NUCLEOTIDE SEQUENCE [LARGE SCALE GENOMIC DNA]</scope>
</reference>
<dbReference type="EMBL" id="LBOK01000031">
    <property type="protein sequence ID" value="KKP35278.1"/>
    <property type="molecule type" value="Genomic_DNA"/>
</dbReference>
<sequence>MSRESHIKQNSRDMVLGNMKRFKVELPESLLGLATKTRTPKNIYRFLMTKKYEKEDVTRIPQEAMEAKKLHCFDGAFLGFTLGLLNGMDMRLIYLEGVADNDHMIVVFKENGKYGAFSQSGNPELVWREANFDSVDDIVLSFKKGYPHRGAPRFSDVVGYSQEMDEDFFMEKGIGFGWMVSMKEYKHLFHVVTNKLKYRLFKDVTNGKLGNWLDHPLLIALQNEWIRMTGSGKFKLDDAKLPPEANVLYLRFFRLKNGLRPKDDDTEVRRIMWKFFELTGTTPDDLNNMTAYLNDCFLADGFQIEQLAN</sequence>
<name>A0A0F9YV42_9BACT</name>
<protein>
    <submittedName>
        <fullName evidence="1">Uncharacterized protein</fullName>
    </submittedName>
</protein>
<dbReference type="Proteomes" id="UP000034349">
    <property type="component" value="Unassembled WGS sequence"/>
</dbReference>
<comment type="caution">
    <text evidence="1">The sequence shown here is derived from an EMBL/GenBank/DDBJ whole genome shotgun (WGS) entry which is preliminary data.</text>
</comment>
<gene>
    <name evidence="1" type="ORF">UR23_C0031G0007</name>
</gene>
<proteinExistence type="predicted"/>